<accession>A0AB34KSX0</accession>
<dbReference type="PANTHER" id="PTHR42085">
    <property type="entry name" value="F-BOX DOMAIN-CONTAINING PROTEIN"/>
    <property type="match status" value="1"/>
</dbReference>
<dbReference type="Proteomes" id="UP000803884">
    <property type="component" value="Unassembled WGS sequence"/>
</dbReference>
<protein>
    <submittedName>
        <fullName evidence="1">Uncharacterized protein</fullName>
    </submittedName>
</protein>
<dbReference type="GeneID" id="96005015"/>
<dbReference type="EMBL" id="JAAQHG020000009">
    <property type="protein sequence ID" value="KAL1587848.1"/>
    <property type="molecule type" value="Genomic_DNA"/>
</dbReference>
<comment type="caution">
    <text evidence="1">The sequence shown here is derived from an EMBL/GenBank/DDBJ whole genome shotgun (WGS) entry which is preliminary data.</text>
</comment>
<organism evidence="1 2">
    <name type="scientific">Cladosporium halotolerans</name>
    <dbReference type="NCBI Taxonomy" id="1052096"/>
    <lineage>
        <taxon>Eukaryota</taxon>
        <taxon>Fungi</taxon>
        <taxon>Dikarya</taxon>
        <taxon>Ascomycota</taxon>
        <taxon>Pezizomycotina</taxon>
        <taxon>Dothideomycetes</taxon>
        <taxon>Dothideomycetidae</taxon>
        <taxon>Cladosporiales</taxon>
        <taxon>Cladosporiaceae</taxon>
        <taxon>Cladosporium</taxon>
    </lineage>
</organism>
<dbReference type="InterPro" id="IPR038883">
    <property type="entry name" value="AN11006-like"/>
</dbReference>
<dbReference type="AlphaFoldDB" id="A0AB34KSX0"/>
<evidence type="ECO:0000313" key="1">
    <source>
        <dbReference type="EMBL" id="KAL1587848.1"/>
    </source>
</evidence>
<sequence length="455" mass="50322">MAGHRPPPITPADPYTWRESVLSTRTLSYISQADALGSPGHPPTSPFYSHSRNTSGAHMFRAPTRQGTMDEESEAGLEMARTRRLEDISELPDSVARSRLFSLPREIRDRIYLFSLTARGGECVEWPNRPESRSLDMAPQLLRTCKLVYAEATNLLYMSNRMSFSHPSDANMFVRAISSPIGTTTHLTLDVKAQDIRLWMPYFTSTDPKRSLKADFPNLKDLVIRFKTNKWQHGLPVEANLRHWAEDQRLDELFKGLGHVFFPAEAAELPASTPPTQEDFQRYLEANPDAFPREEGSFKERLLHLHKAHQTFAAKRHPPPPPSVKIICSCRVHHTHFAALTGNIPEVPPIAAAQPPQGAQGGVVGPAAAAVGMIPGMAALQGIFGTGQAPTPQPVQPDEEFRGFSPIDFRGRVMRLTDVPADEHGPVAVVARTVFAKRGKIGMALEISSVEPSGR</sequence>
<dbReference type="PANTHER" id="PTHR42085:SF1">
    <property type="entry name" value="F-BOX DOMAIN-CONTAINING PROTEIN"/>
    <property type="match status" value="1"/>
</dbReference>
<dbReference type="RefSeq" id="XP_069230953.1">
    <property type="nucleotide sequence ID" value="XM_069372177.1"/>
</dbReference>
<proteinExistence type="predicted"/>
<evidence type="ECO:0000313" key="2">
    <source>
        <dbReference type="Proteomes" id="UP000803884"/>
    </source>
</evidence>
<reference evidence="1 2" key="1">
    <citation type="journal article" date="2020" name="Microbiol. Resour. Announc.">
        <title>Draft Genome Sequence of a Cladosporium Species Isolated from the Mesophotic Ascidian Didemnum maculosum.</title>
        <authorList>
            <person name="Gioti A."/>
            <person name="Siaperas R."/>
            <person name="Nikolaivits E."/>
            <person name="Le Goff G."/>
            <person name="Ouazzani J."/>
            <person name="Kotoulas G."/>
            <person name="Topakas E."/>
        </authorList>
    </citation>
    <scope>NUCLEOTIDE SEQUENCE [LARGE SCALE GENOMIC DNA]</scope>
    <source>
        <strain evidence="1 2">TM138-S3</strain>
    </source>
</reference>
<keyword evidence="2" id="KW-1185">Reference proteome</keyword>
<name>A0AB34KSX0_9PEZI</name>
<gene>
    <name evidence="1" type="ORF">WHR41_03571</name>
</gene>